<keyword evidence="3" id="KW-1185">Reference proteome</keyword>
<accession>A0ABU4HKW5</accession>
<feature type="transmembrane region" description="Helical" evidence="1">
    <location>
        <begin position="30"/>
        <end position="57"/>
    </location>
</feature>
<keyword evidence="1" id="KW-1133">Transmembrane helix</keyword>
<dbReference type="EMBL" id="JAWSTH010000010">
    <property type="protein sequence ID" value="MDW5593933.1"/>
    <property type="molecule type" value="Genomic_DNA"/>
</dbReference>
<name>A0ABU4HKW5_9ACTN</name>
<evidence type="ECO:0000313" key="3">
    <source>
        <dbReference type="Proteomes" id="UP001284601"/>
    </source>
</evidence>
<evidence type="ECO:0000313" key="2">
    <source>
        <dbReference type="EMBL" id="MDW5593933.1"/>
    </source>
</evidence>
<keyword evidence="1" id="KW-0812">Transmembrane</keyword>
<gene>
    <name evidence="2" type="ORF">R7226_06285</name>
</gene>
<dbReference type="RefSeq" id="WP_318596192.1">
    <property type="nucleotide sequence ID" value="NZ_JAWSTH010000010.1"/>
</dbReference>
<organism evidence="2 3">
    <name type="scientific">Conexibacter stalactiti</name>
    <dbReference type="NCBI Taxonomy" id="1940611"/>
    <lineage>
        <taxon>Bacteria</taxon>
        <taxon>Bacillati</taxon>
        <taxon>Actinomycetota</taxon>
        <taxon>Thermoleophilia</taxon>
        <taxon>Solirubrobacterales</taxon>
        <taxon>Conexibacteraceae</taxon>
        <taxon>Conexibacter</taxon>
    </lineage>
</organism>
<dbReference type="Proteomes" id="UP001284601">
    <property type="component" value="Unassembled WGS sequence"/>
</dbReference>
<comment type="caution">
    <text evidence="2">The sequence shown here is derived from an EMBL/GenBank/DDBJ whole genome shotgun (WGS) entry which is preliminary data.</text>
</comment>
<protein>
    <submittedName>
        <fullName evidence="2">Uncharacterized protein</fullName>
    </submittedName>
</protein>
<proteinExistence type="predicted"/>
<keyword evidence="1" id="KW-0472">Membrane</keyword>
<dbReference type="Gene3D" id="1.10.287.70">
    <property type="match status" value="1"/>
</dbReference>
<reference evidence="3" key="1">
    <citation type="submission" date="2023-07" db="EMBL/GenBank/DDBJ databases">
        <title>Conexibacter stalactiti sp. nov., isolated from stalactites in a lava cave and emended description of the genus Conexibacter.</title>
        <authorList>
            <person name="Lee S.D."/>
        </authorList>
    </citation>
    <scope>NUCLEOTIDE SEQUENCE [LARGE SCALE GENOMIC DNA]</scope>
    <source>
        <strain evidence="3">KCTC 39840</strain>
    </source>
</reference>
<sequence length="83" mass="8898">MSQIQPEQTPPPVGEEIHLPGPSLLPILNAAGITIAVVGITTSLIILFIGLALFLGTTIRWIADTRRDIAHLPLDHGAGEKYH</sequence>
<evidence type="ECO:0000256" key="1">
    <source>
        <dbReference type="SAM" id="Phobius"/>
    </source>
</evidence>